<dbReference type="OrthoDB" id="9811016at2"/>
<evidence type="ECO:0000256" key="3">
    <source>
        <dbReference type="HAMAP-Rule" id="MF_01805"/>
    </source>
</evidence>
<keyword evidence="3" id="KW-0131">Cell cycle</keyword>
<dbReference type="GO" id="GO:0051301">
    <property type="term" value="P:cell division"/>
    <property type="evidence" value="ECO:0007669"/>
    <property type="project" value="UniProtKB-KW"/>
</dbReference>
<dbReference type="Gene3D" id="6.10.250.2410">
    <property type="match status" value="1"/>
</dbReference>
<keyword evidence="3" id="KW-0132">Cell division</keyword>
<evidence type="ECO:0000256" key="2">
    <source>
        <dbReference type="ARBA" id="ARBA00044777"/>
    </source>
</evidence>
<comment type="subunit">
    <text evidence="3">Component of a cohesin-like complex composed of ScpA, ScpB and the Smc homodimer, in which ScpA and ScpB bind to the head domain of Smc. The presence of the three proteins is required for the association of the complex with DNA.</text>
</comment>
<dbReference type="InterPro" id="IPR023093">
    <property type="entry name" value="ScpA-like_C"/>
</dbReference>
<dbReference type="AlphaFoldDB" id="A0A172RY42"/>
<name>A0A172RY42_9ACTN</name>
<evidence type="ECO:0000256" key="1">
    <source>
        <dbReference type="ARBA" id="ARBA00022829"/>
    </source>
</evidence>
<dbReference type="KEGG" id="ddt:AAY81_05330"/>
<proteinExistence type="inferred from homology"/>
<dbReference type="Proteomes" id="UP000182975">
    <property type="component" value="Unassembled WGS sequence"/>
</dbReference>
<dbReference type="PANTHER" id="PTHR33969:SF2">
    <property type="entry name" value="SEGREGATION AND CONDENSATION PROTEIN A"/>
    <property type="match status" value="1"/>
</dbReference>
<dbReference type="InterPro" id="IPR003768">
    <property type="entry name" value="ScpA"/>
</dbReference>
<dbReference type="EMBL" id="FOEC01000011">
    <property type="protein sequence ID" value="SEO91199.1"/>
    <property type="molecule type" value="Genomic_DNA"/>
</dbReference>
<dbReference type="Gene3D" id="1.10.10.580">
    <property type="entry name" value="Structural maintenance of chromosome 1. Chain E"/>
    <property type="match status" value="1"/>
</dbReference>
<keyword evidence="3" id="KW-0963">Cytoplasm</keyword>
<dbReference type="PANTHER" id="PTHR33969">
    <property type="entry name" value="SEGREGATION AND CONDENSATION PROTEIN A"/>
    <property type="match status" value="1"/>
</dbReference>
<dbReference type="GO" id="GO:0007059">
    <property type="term" value="P:chromosome segregation"/>
    <property type="evidence" value="ECO:0007669"/>
    <property type="project" value="UniProtKB-UniRule"/>
</dbReference>
<evidence type="ECO:0000313" key="5">
    <source>
        <dbReference type="Proteomes" id="UP000182975"/>
    </source>
</evidence>
<dbReference type="RefSeq" id="WP_066662305.1">
    <property type="nucleotide sequence ID" value="NZ_CP011402.1"/>
</dbReference>
<reference evidence="5" key="1">
    <citation type="submission" date="2016-10" db="EMBL/GenBank/DDBJ databases">
        <authorList>
            <person name="Varghese N."/>
        </authorList>
    </citation>
    <scope>NUCLEOTIDE SEQUENCE [LARGE SCALE GENOMIC DNA]</scope>
    <source>
        <strain evidence="5">DSM 21843</strain>
    </source>
</reference>
<accession>A0A172RY42</accession>
<comment type="subcellular location">
    <subcellularLocation>
        <location evidence="3">Cytoplasm</location>
    </subcellularLocation>
    <text evidence="3">Associated with two foci at the outer edges of the nucleoid region in young cells, and at four foci within both cell halves in older cells.</text>
</comment>
<comment type="function">
    <text evidence="3">Participates in chromosomal partition during cell division. May act via the formation of a condensin-like complex containing Smc and ScpB that pull DNA away from mid-cell into both cell halves.</text>
</comment>
<protein>
    <recommendedName>
        <fullName evidence="2 3">Segregation and condensation protein A</fullName>
    </recommendedName>
</protein>
<sequence>MSYRVRTESFEGPFDLLLYLVSRQRVDIGAISITEIADQYLDEVSHMENVDLDVASDFLLVASTLLEIKAAALLPKPKDNLVEEYEEIGPMEARDMLVKRLLAYTQFKNAAAELSARYDSELRLHRRSAGPDESLLTLMPDYLEDVTLDSLAYLCAQVMGHRDPFLLESEHIAAKPIPVEVHVRAIHTRIRNQKHARFSDLLTSRASKPVIVVTFLAILELYKRGMVTVRQSEAFGDIDIDFIEGSGELFLEGEGALTSVQEA</sequence>
<organism evidence="4 5">
    <name type="scientific">Denitrobacterium detoxificans</name>
    <dbReference type="NCBI Taxonomy" id="79604"/>
    <lineage>
        <taxon>Bacteria</taxon>
        <taxon>Bacillati</taxon>
        <taxon>Actinomycetota</taxon>
        <taxon>Coriobacteriia</taxon>
        <taxon>Eggerthellales</taxon>
        <taxon>Eggerthellaceae</taxon>
        <taxon>Denitrobacterium</taxon>
    </lineage>
</organism>
<dbReference type="STRING" id="79604.AAY81_05330"/>
<dbReference type="GO" id="GO:0005737">
    <property type="term" value="C:cytoplasm"/>
    <property type="evidence" value="ECO:0007669"/>
    <property type="project" value="UniProtKB-SubCell"/>
</dbReference>
<gene>
    <name evidence="3" type="primary">scpA</name>
    <name evidence="4" type="ORF">SAMN02910314_01591</name>
</gene>
<dbReference type="Pfam" id="PF02616">
    <property type="entry name" value="SMC_ScpA"/>
    <property type="match status" value="1"/>
</dbReference>
<dbReference type="GO" id="GO:0006260">
    <property type="term" value="P:DNA replication"/>
    <property type="evidence" value="ECO:0007669"/>
    <property type="project" value="UniProtKB-UniRule"/>
</dbReference>
<dbReference type="PATRIC" id="fig|79604.3.peg.1080"/>
<evidence type="ECO:0000313" key="4">
    <source>
        <dbReference type="EMBL" id="SEO91199.1"/>
    </source>
</evidence>
<dbReference type="HAMAP" id="MF_01805">
    <property type="entry name" value="ScpA"/>
    <property type="match status" value="1"/>
</dbReference>
<keyword evidence="5" id="KW-1185">Reference proteome</keyword>
<keyword evidence="1 3" id="KW-0159">Chromosome partition</keyword>
<comment type="similarity">
    <text evidence="3">Belongs to the ScpA family.</text>
</comment>